<feature type="transmembrane region" description="Helical" evidence="6">
    <location>
        <begin position="99"/>
        <end position="117"/>
    </location>
</feature>
<feature type="transmembrane region" description="Helical" evidence="6">
    <location>
        <begin position="149"/>
        <end position="167"/>
    </location>
</feature>
<evidence type="ECO:0000256" key="1">
    <source>
        <dbReference type="ARBA" id="ARBA00004141"/>
    </source>
</evidence>
<name>A0A086Y668_9RHOB</name>
<dbReference type="Pfam" id="PF00892">
    <property type="entry name" value="EamA"/>
    <property type="match status" value="2"/>
</dbReference>
<dbReference type="PANTHER" id="PTHR22911:SF6">
    <property type="entry name" value="SOLUTE CARRIER FAMILY 35 MEMBER G1"/>
    <property type="match status" value="1"/>
</dbReference>
<dbReference type="InterPro" id="IPR037185">
    <property type="entry name" value="EmrE-like"/>
</dbReference>
<dbReference type="PANTHER" id="PTHR22911">
    <property type="entry name" value="ACYL-MALONYL CONDENSING ENZYME-RELATED"/>
    <property type="match status" value="1"/>
</dbReference>
<feature type="transmembrane region" description="Helical" evidence="6">
    <location>
        <begin position="206"/>
        <end position="223"/>
    </location>
</feature>
<protein>
    <submittedName>
        <fullName evidence="8">Peptide ABC transporter permease</fullName>
    </submittedName>
</protein>
<dbReference type="eggNOG" id="COG0697">
    <property type="taxonomic scope" value="Bacteria"/>
</dbReference>
<feature type="transmembrane region" description="Helical" evidence="6">
    <location>
        <begin position="235"/>
        <end position="256"/>
    </location>
</feature>
<feature type="transmembrane region" description="Helical" evidence="6">
    <location>
        <begin position="36"/>
        <end position="56"/>
    </location>
</feature>
<dbReference type="Proteomes" id="UP000028824">
    <property type="component" value="Unassembled WGS sequence"/>
</dbReference>
<comment type="subcellular location">
    <subcellularLocation>
        <location evidence="1">Membrane</location>
        <topology evidence="1">Multi-pass membrane protein</topology>
    </subcellularLocation>
</comment>
<feature type="transmembrane region" description="Helical" evidence="6">
    <location>
        <begin position="262"/>
        <end position="279"/>
    </location>
</feature>
<dbReference type="InterPro" id="IPR000620">
    <property type="entry name" value="EamA_dom"/>
</dbReference>
<feature type="transmembrane region" description="Helical" evidence="6">
    <location>
        <begin position="179"/>
        <end position="200"/>
    </location>
</feature>
<feature type="transmembrane region" description="Helical" evidence="6">
    <location>
        <begin position="7"/>
        <end position="30"/>
    </location>
</feature>
<feature type="transmembrane region" description="Helical" evidence="6">
    <location>
        <begin position="124"/>
        <end position="143"/>
    </location>
</feature>
<feature type="transmembrane region" description="Helical" evidence="6">
    <location>
        <begin position="68"/>
        <end position="87"/>
    </location>
</feature>
<feature type="domain" description="EamA" evidence="7">
    <location>
        <begin position="9"/>
        <end position="139"/>
    </location>
</feature>
<evidence type="ECO:0000313" key="8">
    <source>
        <dbReference type="EMBL" id="KFI29768.1"/>
    </source>
</evidence>
<reference evidence="8 9" key="1">
    <citation type="submission" date="2014-03" db="EMBL/GenBank/DDBJ databases">
        <title>Genome of Paenirhodobacter enshiensis DW2-9.</title>
        <authorList>
            <person name="Wang D."/>
            <person name="Wang G."/>
        </authorList>
    </citation>
    <scope>NUCLEOTIDE SEQUENCE [LARGE SCALE GENOMIC DNA]</scope>
    <source>
        <strain evidence="8 9">DW2-9</strain>
    </source>
</reference>
<gene>
    <name evidence="8" type="ORF">CG50_09045</name>
</gene>
<evidence type="ECO:0000256" key="3">
    <source>
        <dbReference type="ARBA" id="ARBA00022692"/>
    </source>
</evidence>
<sequence length="292" mass="30778">MPDARPLVAILWMVATTLLFAATNIVVHAQGDSVPVVQAVFIRMVCGLILVLPGLIEIARNRYPRDAWTMFGLRGIAQTAGMVLWFFAMARTPMADVTAIGYLTPIVVTVGGALLLGEGFSWRRGAAIGVALVGALVILRPGLREILPGHVAELGAALAFGLSYLGVKRLTRHASANAIVAMMTLMAAVILAPWALAVWQPVSLSQVLWLGLTAVLATGGQLTMTKALASAPVSVTQPVVFTQLIWVALAGLFLFGEPIDPLVILGGAMILGSVVYVTLREAALKRRAAARG</sequence>
<dbReference type="EMBL" id="JFZB01000003">
    <property type="protein sequence ID" value="KFI29768.1"/>
    <property type="molecule type" value="Genomic_DNA"/>
</dbReference>
<evidence type="ECO:0000256" key="5">
    <source>
        <dbReference type="ARBA" id="ARBA00023136"/>
    </source>
</evidence>
<accession>A0A086Y668</accession>
<keyword evidence="5 6" id="KW-0472">Membrane</keyword>
<dbReference type="AlphaFoldDB" id="A0A086Y668"/>
<evidence type="ECO:0000313" key="9">
    <source>
        <dbReference type="Proteomes" id="UP000028824"/>
    </source>
</evidence>
<dbReference type="GO" id="GO:0016020">
    <property type="term" value="C:membrane"/>
    <property type="evidence" value="ECO:0007669"/>
    <property type="project" value="UniProtKB-SubCell"/>
</dbReference>
<organism evidence="8 9">
    <name type="scientific">Paenirhodobacter enshiensis</name>
    <dbReference type="NCBI Taxonomy" id="1105367"/>
    <lineage>
        <taxon>Bacteria</taxon>
        <taxon>Pseudomonadati</taxon>
        <taxon>Pseudomonadota</taxon>
        <taxon>Alphaproteobacteria</taxon>
        <taxon>Rhodobacterales</taxon>
        <taxon>Rhodobacter group</taxon>
        <taxon>Paenirhodobacter</taxon>
    </lineage>
</organism>
<keyword evidence="3 6" id="KW-0812">Transmembrane</keyword>
<evidence type="ECO:0000256" key="2">
    <source>
        <dbReference type="ARBA" id="ARBA00009853"/>
    </source>
</evidence>
<dbReference type="SUPFAM" id="SSF103481">
    <property type="entry name" value="Multidrug resistance efflux transporter EmrE"/>
    <property type="match status" value="2"/>
</dbReference>
<comment type="caution">
    <text evidence="8">The sequence shown here is derived from an EMBL/GenBank/DDBJ whole genome shotgun (WGS) entry which is preliminary data.</text>
</comment>
<dbReference type="Gene3D" id="1.10.3730.20">
    <property type="match status" value="1"/>
</dbReference>
<proteinExistence type="inferred from homology"/>
<evidence type="ECO:0000259" key="7">
    <source>
        <dbReference type="Pfam" id="PF00892"/>
    </source>
</evidence>
<evidence type="ECO:0000256" key="6">
    <source>
        <dbReference type="SAM" id="Phobius"/>
    </source>
</evidence>
<feature type="domain" description="EamA" evidence="7">
    <location>
        <begin position="149"/>
        <end position="278"/>
    </location>
</feature>
<comment type="similarity">
    <text evidence="2">Belongs to the drug/metabolite transporter (DMT) superfamily. 10 TMS drug/metabolite exporter (DME) (TC 2.A.7.3) family.</text>
</comment>
<dbReference type="STRING" id="1105367.CG50_09045"/>
<keyword evidence="4 6" id="KW-1133">Transmembrane helix</keyword>
<keyword evidence="9" id="KW-1185">Reference proteome</keyword>
<evidence type="ECO:0000256" key="4">
    <source>
        <dbReference type="ARBA" id="ARBA00022989"/>
    </source>
</evidence>